<feature type="transmembrane region" description="Helical" evidence="6">
    <location>
        <begin position="30"/>
        <end position="49"/>
    </location>
</feature>
<feature type="compositionally biased region" description="Basic and acidic residues" evidence="5">
    <location>
        <begin position="198"/>
        <end position="211"/>
    </location>
</feature>
<feature type="transmembrane region" description="Helical" evidence="6">
    <location>
        <begin position="160"/>
        <end position="181"/>
    </location>
</feature>
<accession>A0AAX4PK57</accession>
<keyword evidence="8" id="KW-1185">Reference proteome</keyword>
<evidence type="ECO:0000256" key="5">
    <source>
        <dbReference type="SAM" id="MobiDB-lite"/>
    </source>
</evidence>
<evidence type="ECO:0000256" key="1">
    <source>
        <dbReference type="ARBA" id="ARBA00004141"/>
    </source>
</evidence>
<keyword evidence="4 6" id="KW-0472">Membrane</keyword>
<evidence type="ECO:0000256" key="3">
    <source>
        <dbReference type="ARBA" id="ARBA00022989"/>
    </source>
</evidence>
<organism evidence="7 8">
    <name type="scientific">Chloropicon roscoffensis</name>
    <dbReference type="NCBI Taxonomy" id="1461544"/>
    <lineage>
        <taxon>Eukaryota</taxon>
        <taxon>Viridiplantae</taxon>
        <taxon>Chlorophyta</taxon>
        <taxon>Chloropicophyceae</taxon>
        <taxon>Chloropicales</taxon>
        <taxon>Chloropicaceae</taxon>
        <taxon>Chloropicon</taxon>
    </lineage>
</organism>
<evidence type="ECO:0000256" key="6">
    <source>
        <dbReference type="SAM" id="Phobius"/>
    </source>
</evidence>
<reference evidence="7 8" key="1">
    <citation type="submission" date="2024-03" db="EMBL/GenBank/DDBJ databases">
        <title>Complete genome sequence of the green alga Chloropicon roscoffensis RCC1871.</title>
        <authorList>
            <person name="Lemieux C."/>
            <person name="Pombert J.-F."/>
            <person name="Otis C."/>
            <person name="Turmel M."/>
        </authorList>
    </citation>
    <scope>NUCLEOTIDE SEQUENCE [LARGE SCALE GENOMIC DNA]</scope>
    <source>
        <strain evidence="7 8">RCC1871</strain>
    </source>
</reference>
<feature type="transmembrane region" description="Helical" evidence="6">
    <location>
        <begin position="85"/>
        <end position="109"/>
    </location>
</feature>
<gene>
    <name evidence="7" type="ORF">HKI87_15g81640</name>
</gene>
<feature type="transmembrane region" description="Helical" evidence="6">
    <location>
        <begin position="576"/>
        <end position="600"/>
    </location>
</feature>
<keyword evidence="3 6" id="KW-1133">Transmembrane helix</keyword>
<evidence type="ECO:0000313" key="7">
    <source>
        <dbReference type="EMBL" id="WZN66597.1"/>
    </source>
</evidence>
<keyword evidence="2 6" id="KW-0812">Transmembrane</keyword>
<dbReference type="PANTHER" id="PTHR31419">
    <property type="entry name" value="PROTEIN PIN-LIKES 2"/>
    <property type="match status" value="1"/>
</dbReference>
<dbReference type="GO" id="GO:0080162">
    <property type="term" value="P:endoplasmic reticulum to cytosol auxin transport"/>
    <property type="evidence" value="ECO:0007669"/>
    <property type="project" value="InterPro"/>
</dbReference>
<comment type="subcellular location">
    <subcellularLocation>
        <location evidence="1">Membrane</location>
        <topology evidence="1">Multi-pass membrane protein</topology>
    </subcellularLocation>
</comment>
<dbReference type="AlphaFoldDB" id="A0AAX4PK57"/>
<dbReference type="InterPro" id="IPR039305">
    <property type="entry name" value="PILS2/6"/>
</dbReference>
<feature type="region of interest" description="Disordered" evidence="5">
    <location>
        <begin position="190"/>
        <end position="213"/>
    </location>
</feature>
<dbReference type="Proteomes" id="UP001472866">
    <property type="component" value="Chromosome 15"/>
</dbReference>
<evidence type="ECO:0000256" key="2">
    <source>
        <dbReference type="ARBA" id="ARBA00022692"/>
    </source>
</evidence>
<evidence type="ECO:0000256" key="4">
    <source>
        <dbReference type="ARBA" id="ARBA00023136"/>
    </source>
</evidence>
<feature type="transmembrane region" description="Helical" evidence="6">
    <location>
        <begin position="543"/>
        <end position="564"/>
    </location>
</feature>
<sequence length="602" mass="64570">MFEEEEEMMMMSSSSSSSSLGLVLRATAEANLSVAFLVLMGAFFAFKGVFDSKGVSDLGKLVYHVSLPCLLFTKILYEFTIKRLALLWILPLCALLHVASGYVIGMVLSRALCVKNAQERRVCVASTMFGNVGALAIAVMDSLCHSESLAAVAGSQRECSSIAISYIAFYLITQNVLMFTWGETLMVGDEGDAEGAGEGDKEGGEGSRGGDDEAVVAEGAGSEADDREIYAEETGGLSARRLSLDAGAHPPGGAAYLCRVSTDRHPAATPRPPSLARDSYTVKLGYGGLRKVQSHLALEFDHSIPNEVVGSPTHKLRNAIEHYLSLIGGPRGDEGEGEGDAREALLEKGEGEEVLSPIERVGTFVRRGAESAKSTWVRVSDWAVVLVYRLARTPALQASLAAVVLASFPALKQLLTIHGGDTTKVPPLYFVYDAVSTLGQAQVPVSMIMLSGTATLRYMTALRRRAIRATMVDRAKAEGGDQEEVGEARGETEKPDRFTPPAVACILLGRAALMPLAGLGWWWALNRIGLVPDIEGHTPIMQLVILVESAVPTAQNVVMLLLVHGRLEKGESLAQLVLVQMAISVFTFTVSCSFFQYLVIPQ</sequence>
<name>A0AAX4PK57_9CHLO</name>
<evidence type="ECO:0000313" key="8">
    <source>
        <dbReference type="Proteomes" id="UP001472866"/>
    </source>
</evidence>
<protein>
    <submittedName>
        <fullName evidence="7">Membrane transport protein</fullName>
    </submittedName>
</protein>
<dbReference type="GO" id="GO:0016020">
    <property type="term" value="C:membrane"/>
    <property type="evidence" value="ECO:0007669"/>
    <property type="project" value="UniProtKB-SubCell"/>
</dbReference>
<dbReference type="EMBL" id="CP151515">
    <property type="protein sequence ID" value="WZN66597.1"/>
    <property type="molecule type" value="Genomic_DNA"/>
</dbReference>
<dbReference type="InterPro" id="IPR004776">
    <property type="entry name" value="Mem_transp_PIN-like"/>
</dbReference>
<dbReference type="PANTHER" id="PTHR31419:SF1">
    <property type="entry name" value="PROTEIN PIN-LIKES 6"/>
    <property type="match status" value="1"/>
</dbReference>
<proteinExistence type="predicted"/>
<dbReference type="Pfam" id="PF03547">
    <property type="entry name" value="Mem_trans"/>
    <property type="match status" value="1"/>
</dbReference>
<feature type="transmembrane region" description="Helical" evidence="6">
    <location>
        <begin position="121"/>
        <end position="140"/>
    </location>
</feature>
<feature type="transmembrane region" description="Helical" evidence="6">
    <location>
        <begin position="502"/>
        <end position="523"/>
    </location>
</feature>